<dbReference type="SUPFAM" id="SSF56784">
    <property type="entry name" value="HAD-like"/>
    <property type="match status" value="1"/>
</dbReference>
<evidence type="ECO:0000313" key="2">
    <source>
        <dbReference type="Proteomes" id="UP000198755"/>
    </source>
</evidence>
<evidence type="ECO:0000313" key="1">
    <source>
        <dbReference type="EMBL" id="SFK23698.1"/>
    </source>
</evidence>
<gene>
    <name evidence="1" type="ORF">SAMN05444581_104124</name>
</gene>
<accession>A0A1I3XVU0</accession>
<dbReference type="SFLD" id="SFLDG01129">
    <property type="entry name" value="C1.5:_HAD__Beta-PGM__Phosphata"/>
    <property type="match status" value="1"/>
</dbReference>
<dbReference type="EMBL" id="FOSN01000004">
    <property type="protein sequence ID" value="SFK23698.1"/>
    <property type="molecule type" value="Genomic_DNA"/>
</dbReference>
<dbReference type="PANTHER" id="PTHR43434:SF24">
    <property type="entry name" value="HYDROLASE-RELATED"/>
    <property type="match status" value="1"/>
</dbReference>
<dbReference type="InterPro" id="IPR036412">
    <property type="entry name" value="HAD-like_sf"/>
</dbReference>
<dbReference type="InterPro" id="IPR041492">
    <property type="entry name" value="HAD_2"/>
</dbReference>
<dbReference type="Gene3D" id="3.40.50.1000">
    <property type="entry name" value="HAD superfamily/HAD-like"/>
    <property type="match status" value="1"/>
</dbReference>
<dbReference type="GO" id="GO:0005829">
    <property type="term" value="C:cytosol"/>
    <property type="evidence" value="ECO:0007669"/>
    <property type="project" value="TreeGrafter"/>
</dbReference>
<dbReference type="InterPro" id="IPR050155">
    <property type="entry name" value="HAD-like_hydrolase_sf"/>
</dbReference>
<dbReference type="AlphaFoldDB" id="A0A1I3XVU0"/>
<protein>
    <submittedName>
        <fullName evidence="1">Phosphoglycolate phosphatase</fullName>
    </submittedName>
</protein>
<dbReference type="GO" id="GO:0008967">
    <property type="term" value="F:phosphoglycolate phosphatase activity"/>
    <property type="evidence" value="ECO:0007669"/>
    <property type="project" value="TreeGrafter"/>
</dbReference>
<dbReference type="InterPro" id="IPR006439">
    <property type="entry name" value="HAD-SF_hydro_IA"/>
</dbReference>
<dbReference type="PANTHER" id="PTHR43434">
    <property type="entry name" value="PHOSPHOGLYCOLATE PHOSPHATASE"/>
    <property type="match status" value="1"/>
</dbReference>
<dbReference type="SFLD" id="SFLDG01135">
    <property type="entry name" value="C1.5.6:_HAD__Beta-PGM__Phospha"/>
    <property type="match status" value="1"/>
</dbReference>
<dbReference type="Gene3D" id="1.10.150.240">
    <property type="entry name" value="Putative phosphatase, domain 2"/>
    <property type="match status" value="1"/>
</dbReference>
<dbReference type="STRING" id="1612308.SAMN05444581_104124"/>
<dbReference type="NCBIfam" id="TIGR01549">
    <property type="entry name" value="HAD-SF-IA-v1"/>
    <property type="match status" value="1"/>
</dbReference>
<organism evidence="1 2">
    <name type="scientific">Methylocapsa palsarum</name>
    <dbReference type="NCBI Taxonomy" id="1612308"/>
    <lineage>
        <taxon>Bacteria</taxon>
        <taxon>Pseudomonadati</taxon>
        <taxon>Pseudomonadota</taxon>
        <taxon>Alphaproteobacteria</taxon>
        <taxon>Hyphomicrobiales</taxon>
        <taxon>Beijerinckiaceae</taxon>
        <taxon>Methylocapsa</taxon>
    </lineage>
</organism>
<sequence length="215" mass="23172">MKLVIFDVDGTLVDSQEIILEAQRRTFCAHRLEPPGREAALSIVGLSLIEAFTVLTDAKGPVESLAQTYREAWGDVRSEPQFQDPLYPGARETLAALAGRADIVLGIATGKSRRGVALLLERYGWKDWFATIQTADDHPSKPAPDMILAAMAETAADPDQTYMIGDTSFDMAMAAAAGAHPIGVSWGYHAASDLKAAGAERIVGDFEELLHMLTS</sequence>
<dbReference type="Pfam" id="PF13419">
    <property type="entry name" value="HAD_2"/>
    <property type="match status" value="1"/>
</dbReference>
<reference evidence="1 2" key="1">
    <citation type="submission" date="2016-10" db="EMBL/GenBank/DDBJ databases">
        <authorList>
            <person name="de Groot N.N."/>
        </authorList>
    </citation>
    <scope>NUCLEOTIDE SEQUENCE [LARGE SCALE GENOMIC DNA]</scope>
    <source>
        <strain evidence="1 2">NE2</strain>
    </source>
</reference>
<dbReference type="GO" id="GO:0006281">
    <property type="term" value="P:DNA repair"/>
    <property type="evidence" value="ECO:0007669"/>
    <property type="project" value="TreeGrafter"/>
</dbReference>
<dbReference type="Proteomes" id="UP000198755">
    <property type="component" value="Unassembled WGS sequence"/>
</dbReference>
<keyword evidence="2" id="KW-1185">Reference proteome</keyword>
<dbReference type="OrthoDB" id="9782449at2"/>
<proteinExistence type="predicted"/>
<dbReference type="InterPro" id="IPR023214">
    <property type="entry name" value="HAD_sf"/>
</dbReference>
<dbReference type="SFLD" id="SFLDS00003">
    <property type="entry name" value="Haloacid_Dehalogenase"/>
    <property type="match status" value="1"/>
</dbReference>
<dbReference type="RefSeq" id="WP_091680050.1">
    <property type="nucleotide sequence ID" value="NZ_FOSN01000004.1"/>
</dbReference>
<dbReference type="InterPro" id="IPR023198">
    <property type="entry name" value="PGP-like_dom2"/>
</dbReference>
<name>A0A1I3XVU0_9HYPH</name>